<name>A0AAV6TML5_9ARAC</name>
<gene>
    <name evidence="4" type="ORF">JTE90_000409</name>
</gene>
<protein>
    <recommendedName>
        <fullName evidence="3">Autotransporter domain-containing protein</fullName>
    </recommendedName>
</protein>
<dbReference type="SUPFAM" id="SSF51126">
    <property type="entry name" value="Pectin lyase-like"/>
    <property type="match status" value="1"/>
</dbReference>
<dbReference type="InterPro" id="IPR013425">
    <property type="entry name" value="Autotrns_rpt"/>
</dbReference>
<dbReference type="EMBL" id="JAFNEN010002127">
    <property type="protein sequence ID" value="KAG8173035.1"/>
    <property type="molecule type" value="Genomic_DNA"/>
</dbReference>
<feature type="region of interest" description="Disordered" evidence="2">
    <location>
        <begin position="196"/>
        <end position="236"/>
    </location>
</feature>
<evidence type="ECO:0000256" key="1">
    <source>
        <dbReference type="ARBA" id="ARBA00022729"/>
    </source>
</evidence>
<organism evidence="4 5">
    <name type="scientific">Oedothorax gibbosus</name>
    <dbReference type="NCBI Taxonomy" id="931172"/>
    <lineage>
        <taxon>Eukaryota</taxon>
        <taxon>Metazoa</taxon>
        <taxon>Ecdysozoa</taxon>
        <taxon>Arthropoda</taxon>
        <taxon>Chelicerata</taxon>
        <taxon>Arachnida</taxon>
        <taxon>Araneae</taxon>
        <taxon>Araneomorphae</taxon>
        <taxon>Entelegynae</taxon>
        <taxon>Araneoidea</taxon>
        <taxon>Linyphiidae</taxon>
        <taxon>Erigoninae</taxon>
        <taxon>Oedothorax</taxon>
    </lineage>
</organism>
<feature type="region of interest" description="Disordered" evidence="2">
    <location>
        <begin position="286"/>
        <end position="312"/>
    </location>
</feature>
<comment type="caution">
    <text evidence="4">The sequence shown here is derived from an EMBL/GenBank/DDBJ whole genome shotgun (WGS) entry which is preliminary data.</text>
</comment>
<accession>A0AAV6TML5</accession>
<dbReference type="SUPFAM" id="SSF103515">
    <property type="entry name" value="Autotransporter"/>
    <property type="match status" value="1"/>
</dbReference>
<keyword evidence="5" id="KW-1185">Reference proteome</keyword>
<dbReference type="NCBIfam" id="TIGR02601">
    <property type="entry name" value="autotrns_rpt"/>
    <property type="match status" value="1"/>
</dbReference>
<dbReference type="Proteomes" id="UP000827092">
    <property type="component" value="Unassembled WGS sequence"/>
</dbReference>
<dbReference type="AlphaFoldDB" id="A0AAV6TML5"/>
<dbReference type="Pfam" id="PF03797">
    <property type="entry name" value="Autotransporter"/>
    <property type="match status" value="1"/>
</dbReference>
<dbReference type="InterPro" id="IPR036709">
    <property type="entry name" value="Autotransporte_beta_dom_sf"/>
</dbReference>
<evidence type="ECO:0000313" key="5">
    <source>
        <dbReference type="Proteomes" id="UP000827092"/>
    </source>
</evidence>
<sequence>MVGPPVPLAVEKIKGNSWPHGNLPPVLPSSELGWAPLWGDTYTVSSEADAGPGSLRQAILDLNETGNTATNTITINSGLPPILLTSKLPVIQRTAKITTSGTVPQIIDGNQNRLFVANANLTIENCNIQNGAAIGGNGISNQSSGGGGGLGAGGGVYVAPNTVVTLNNTSLKNNLAQGGKGASGFQNLKGGGFSGSGGGASFSSADPNASRTQGGGDNPGQHGSMGNPVAIGGNEGGNGGTVTAQALYDNDIYKVLFIGSKFPGIGGFFSIAKKFTKVDLTPQFDITDGESGSSSENLSNNDGGGKGGSTTGSIYEFLTSDQVVDGGTGGKGGAGGGGGGGAYVAQPPTLFEQVANIEFNERVVYAKIQLVSQPGNGGDKGGGGGGQAQQIKPYAGSGGGGAGIGGAVFVGNNAQLVIQDSVSLRGNQTQGGEAGTDSVGSDIALPAGPGLGFADDIFLYSDAKLVFQNENSLLADFSIQSDPGSFQDIGVRKEGSGTVTMTSQKNNYRGPTVIKEGTIVIASDVLGFRSSELVFAGGTLEATDTFSLERDIILNLEGTIAVNPSRTLFIGGPIRGEGSLTKTDAGTLVLTETVPMGNLIIKDGTVQGNASYIQNDVLINSFGTLIFDQNFSGAYEGQISGNGTLVKDGTERLSFIGVDDFAGNTIIQNGTLVIPVKEKFASNSVNVMRGTLQNNGTINAGVVTNYGYIFGSGTFNISIMKNFGFVEPGNSIGTLTINGNYTQDPSGRLGIEIDVIGGSDLLEVTGMASLNGELLIKPTPGVYLEGTTYTFLTAESVTGQFSRTVISRPFDYTINYLPNQVQLFLKSPSVVVGMPDSNLTGNPKSVADCLFCNNFDFANTDLVLVANALLQLPMDEYAKALKSLTPAAFGSLPLVELENNFNFANTFFLTGVGQRSYCYADIDEPTNIWFNPLGFIYSQEERQGAPGFTARTWGVAVGADRLFLDEWSLGIGFGYSHAQLDWKHQVGHAHADSIYLGPYVKYDCENFYFDFLLLGAGNFYDVDRKIVFPGLSRKAHSDPTTWNLSEILLAGFRLEPFHIDNFFVQPEIRLDQTNSFQGKFKEKGAQSIDLSIKGKCSSFLRSLVNIKVTKESCVAGFCLVPSVNLGWLRTTPLTRGHYTSGFRGGTFCKPDFTTSNFHQTIDQLLVGAQFLVSRQGDIQLSIGYEGVFGKRSTVNEMNINASWNF</sequence>
<dbReference type="Gene3D" id="2.40.128.130">
    <property type="entry name" value="Autotransporter beta-domain"/>
    <property type="match status" value="1"/>
</dbReference>
<dbReference type="SMART" id="SM00869">
    <property type="entry name" value="Autotransporter"/>
    <property type="match status" value="1"/>
</dbReference>
<dbReference type="PROSITE" id="PS51208">
    <property type="entry name" value="AUTOTRANSPORTER"/>
    <property type="match status" value="1"/>
</dbReference>
<feature type="domain" description="Autotransporter" evidence="3">
    <location>
        <begin position="921"/>
        <end position="1205"/>
    </location>
</feature>
<evidence type="ECO:0000256" key="2">
    <source>
        <dbReference type="SAM" id="MobiDB-lite"/>
    </source>
</evidence>
<evidence type="ECO:0000259" key="3">
    <source>
        <dbReference type="PROSITE" id="PS51208"/>
    </source>
</evidence>
<dbReference type="InterPro" id="IPR011050">
    <property type="entry name" value="Pectin_lyase_fold/virulence"/>
</dbReference>
<proteinExistence type="predicted"/>
<feature type="compositionally biased region" description="Low complexity" evidence="2">
    <location>
        <begin position="289"/>
        <end position="301"/>
    </location>
</feature>
<dbReference type="Pfam" id="PF12951">
    <property type="entry name" value="PATR"/>
    <property type="match status" value="3"/>
</dbReference>
<evidence type="ECO:0000313" key="4">
    <source>
        <dbReference type="EMBL" id="KAG8173035.1"/>
    </source>
</evidence>
<reference evidence="4 5" key="1">
    <citation type="journal article" date="2022" name="Nat. Ecol. Evol.">
        <title>A masculinizing supergene underlies an exaggerated male reproductive morph in a spider.</title>
        <authorList>
            <person name="Hendrickx F."/>
            <person name="De Corte Z."/>
            <person name="Sonet G."/>
            <person name="Van Belleghem S.M."/>
            <person name="Kostlbacher S."/>
            <person name="Vangestel C."/>
        </authorList>
    </citation>
    <scope>NUCLEOTIDE SEQUENCE [LARGE SCALE GENOMIC DNA]</scope>
    <source>
        <strain evidence="4">W744_W776</strain>
    </source>
</reference>
<keyword evidence="1" id="KW-0732">Signal</keyword>
<dbReference type="InterPro" id="IPR005546">
    <property type="entry name" value="Autotransporte_beta"/>
</dbReference>